<dbReference type="EMBL" id="JARPXM010000032">
    <property type="protein sequence ID" value="MDT2540251.1"/>
    <property type="molecule type" value="Genomic_DNA"/>
</dbReference>
<gene>
    <name evidence="5" type="ORF">P7D78_19280</name>
</gene>
<dbReference type="CDD" id="cd01392">
    <property type="entry name" value="HTH_LacI"/>
    <property type="match status" value="1"/>
</dbReference>
<dbReference type="PANTHER" id="PTHR30146:SF149">
    <property type="entry name" value="HTH-TYPE TRANSCRIPTIONAL REGULATOR EBGR"/>
    <property type="match status" value="1"/>
</dbReference>
<name>A0AAW8T3T4_9ENTE</name>
<dbReference type="AlphaFoldDB" id="A0AAW8T3T4"/>
<reference evidence="5" key="1">
    <citation type="submission" date="2023-03" db="EMBL/GenBank/DDBJ databases">
        <authorList>
            <person name="Shen W."/>
            <person name="Cai J."/>
        </authorList>
    </citation>
    <scope>NUCLEOTIDE SEQUENCE</scope>
    <source>
        <strain evidence="5">B646-2</strain>
    </source>
</reference>
<dbReference type="PROSITE" id="PS00356">
    <property type="entry name" value="HTH_LACI_1"/>
    <property type="match status" value="1"/>
</dbReference>
<evidence type="ECO:0000256" key="3">
    <source>
        <dbReference type="ARBA" id="ARBA00023163"/>
    </source>
</evidence>
<feature type="domain" description="HTH lacI-type" evidence="4">
    <location>
        <begin position="2"/>
        <end position="58"/>
    </location>
</feature>
<dbReference type="InterPro" id="IPR010982">
    <property type="entry name" value="Lambda_DNA-bd_dom_sf"/>
</dbReference>
<organism evidence="5 6">
    <name type="scientific">Enterococcus raffinosus</name>
    <dbReference type="NCBI Taxonomy" id="71452"/>
    <lineage>
        <taxon>Bacteria</taxon>
        <taxon>Bacillati</taxon>
        <taxon>Bacillota</taxon>
        <taxon>Bacilli</taxon>
        <taxon>Lactobacillales</taxon>
        <taxon>Enterococcaceae</taxon>
        <taxon>Enterococcus</taxon>
    </lineage>
</organism>
<comment type="caution">
    <text evidence="5">The sequence shown here is derived from an EMBL/GenBank/DDBJ whole genome shotgun (WGS) entry which is preliminary data.</text>
</comment>
<accession>A0AAW8T3T4</accession>
<evidence type="ECO:0000256" key="2">
    <source>
        <dbReference type="ARBA" id="ARBA00023125"/>
    </source>
</evidence>
<keyword evidence="3" id="KW-0804">Transcription</keyword>
<dbReference type="Proteomes" id="UP001249240">
    <property type="component" value="Unassembled WGS sequence"/>
</dbReference>
<proteinExistence type="predicted"/>
<dbReference type="GO" id="GO:0000976">
    <property type="term" value="F:transcription cis-regulatory region binding"/>
    <property type="evidence" value="ECO:0007669"/>
    <property type="project" value="TreeGrafter"/>
</dbReference>
<protein>
    <submittedName>
        <fullName evidence="5">LacI family DNA-binding transcriptional regulator</fullName>
    </submittedName>
</protein>
<evidence type="ECO:0000256" key="1">
    <source>
        <dbReference type="ARBA" id="ARBA00023015"/>
    </source>
</evidence>
<dbReference type="SUPFAM" id="SSF47413">
    <property type="entry name" value="lambda repressor-like DNA-binding domains"/>
    <property type="match status" value="1"/>
</dbReference>
<keyword evidence="2 5" id="KW-0238">DNA-binding</keyword>
<dbReference type="InterPro" id="IPR000843">
    <property type="entry name" value="HTH_LacI"/>
</dbReference>
<evidence type="ECO:0000313" key="5">
    <source>
        <dbReference type="EMBL" id="MDT2540251.1"/>
    </source>
</evidence>
<dbReference type="Gene3D" id="3.40.50.2300">
    <property type="match status" value="2"/>
</dbReference>
<dbReference type="InterPro" id="IPR028082">
    <property type="entry name" value="Peripla_BP_I"/>
</dbReference>
<dbReference type="PROSITE" id="PS50932">
    <property type="entry name" value="HTH_LACI_2"/>
    <property type="match status" value="1"/>
</dbReference>
<dbReference type="Pfam" id="PF13377">
    <property type="entry name" value="Peripla_BP_3"/>
    <property type="match status" value="1"/>
</dbReference>
<dbReference type="CDD" id="cd01544">
    <property type="entry name" value="PBP1_GalR"/>
    <property type="match status" value="1"/>
</dbReference>
<keyword evidence="1" id="KW-0805">Transcription regulation</keyword>
<dbReference type="Pfam" id="PF00356">
    <property type="entry name" value="LacI"/>
    <property type="match status" value="1"/>
</dbReference>
<dbReference type="SMART" id="SM00354">
    <property type="entry name" value="HTH_LACI"/>
    <property type="match status" value="1"/>
</dbReference>
<dbReference type="PANTHER" id="PTHR30146">
    <property type="entry name" value="LACI-RELATED TRANSCRIPTIONAL REPRESSOR"/>
    <property type="match status" value="1"/>
</dbReference>
<dbReference type="GO" id="GO:0003700">
    <property type="term" value="F:DNA-binding transcription factor activity"/>
    <property type="evidence" value="ECO:0007669"/>
    <property type="project" value="TreeGrafter"/>
</dbReference>
<dbReference type="RefSeq" id="WP_028020658.1">
    <property type="nucleotide sequence ID" value="NZ_BTSP01000003.1"/>
</dbReference>
<evidence type="ECO:0000259" key="4">
    <source>
        <dbReference type="PROSITE" id="PS50932"/>
    </source>
</evidence>
<dbReference type="GeneID" id="67042415"/>
<dbReference type="SUPFAM" id="SSF53822">
    <property type="entry name" value="Periplasmic binding protein-like I"/>
    <property type="match status" value="1"/>
</dbReference>
<sequence length="346" mass="38932">MASIRDIAKLAGVSAASVSRILNNDETFSINENTRKRVIEIATSLNYSKNENRKNRDVGDKNTIALITRHQIDDEKSDPYFMFIRKGVESEAKKWRLKTFRAFSMRDKKKEVYQLKKYGAVVIIGEMTLAALKEIQKINDNIVLIDSYSEYAEFDCVQTDFAQKTHEILDLLKSKGHKNIAFVGGLGSKVALDGEVVYYKEEIRAENYRQWMILNHLDEYTNVLQGEWSPDTGLELGNQIVQMEPRPTAIVVASDPMAVGVYKAITNAGLSIPDDISIISFDDIEMAKFMSPSLSTVKLNAEEVGKIGVELVRGKLLNVRAMPVRVICTSELVLRDSVKDIADKEV</sequence>
<dbReference type="InterPro" id="IPR046335">
    <property type="entry name" value="LacI/GalR-like_sensor"/>
</dbReference>
<dbReference type="Gene3D" id="1.10.260.40">
    <property type="entry name" value="lambda repressor-like DNA-binding domains"/>
    <property type="match status" value="1"/>
</dbReference>
<dbReference type="PRINTS" id="PR00036">
    <property type="entry name" value="HTHLACI"/>
</dbReference>
<evidence type="ECO:0000313" key="6">
    <source>
        <dbReference type="Proteomes" id="UP001249240"/>
    </source>
</evidence>